<evidence type="ECO:0000256" key="2">
    <source>
        <dbReference type="ARBA" id="ARBA00022989"/>
    </source>
</evidence>
<evidence type="ECO:0000313" key="5">
    <source>
        <dbReference type="EMBL" id="AUX35006.1"/>
    </source>
</evidence>
<feature type="transmembrane region" description="Helical" evidence="4">
    <location>
        <begin position="302"/>
        <end position="325"/>
    </location>
</feature>
<protein>
    <submittedName>
        <fullName evidence="5">MFS transporter</fullName>
    </submittedName>
</protein>
<sequence length="460" mass="48127">MGGRNTRVLAVCQALYTSSLSIDLTLTGLVGYTISTDKSLATLPFSLITVAAAVTTVFASLLMRRIGRRAGFMLGATAASIGGAVSVWSIVHRSFPAFCLGTSLVGVFQAFAQYYRLAAADAAGLSSKGRAISVVLTGGVVAAVAGPVIANWSKDLLPSVTYAGSYLVVTVFGMLSLALLAFAFHDDGARRPEGAAEQPRSGRPLGQIVRQPVFVAAVANNALGYAVMMFVMTATPIAAVGCGHTIGSGAHIIQWHMVGMYAPSLFAARLLRRFGVLSLVFAGIALSAACGGLALHSTDVQYFYAALACLGVGWNFMFVGGSTLLAHSYRPGEQAKAQAVSELTTFVFSAFGSLFAGQVLARYGWGAVNVAIFPPLALAALATMCSGCRSAGERLRPVDDRRHGRRQRAMAAPKRPAACLARAVAGYRACAMLRAFGDVQLLRLVPCPFDVSSEHCRGNP</sequence>
<dbReference type="InterPro" id="IPR036259">
    <property type="entry name" value="MFS_trans_sf"/>
</dbReference>
<evidence type="ECO:0000313" key="6">
    <source>
        <dbReference type="Proteomes" id="UP000295497"/>
    </source>
</evidence>
<reference evidence="5 6" key="1">
    <citation type="submission" date="2015-09" db="EMBL/GenBank/DDBJ databases">
        <title>Sorangium comparison.</title>
        <authorList>
            <person name="Zaburannyi N."/>
            <person name="Bunk B."/>
            <person name="Overmann J."/>
            <person name="Mueller R."/>
        </authorList>
    </citation>
    <scope>NUCLEOTIDE SEQUENCE [LARGE SCALE GENOMIC DNA]</scope>
    <source>
        <strain evidence="5 6">So ce836</strain>
    </source>
</reference>
<dbReference type="InterPro" id="IPR011701">
    <property type="entry name" value="MFS"/>
</dbReference>
<dbReference type="PANTHER" id="PTHR23534">
    <property type="entry name" value="MFS PERMEASE"/>
    <property type="match status" value="1"/>
</dbReference>
<keyword evidence="2 4" id="KW-1133">Transmembrane helix</keyword>
<evidence type="ECO:0000256" key="4">
    <source>
        <dbReference type="SAM" id="Phobius"/>
    </source>
</evidence>
<dbReference type="Pfam" id="PF07690">
    <property type="entry name" value="MFS_1"/>
    <property type="match status" value="1"/>
</dbReference>
<feature type="transmembrane region" description="Helical" evidence="4">
    <location>
        <begin position="70"/>
        <end position="89"/>
    </location>
</feature>
<keyword evidence="3 4" id="KW-0472">Membrane</keyword>
<feature type="transmembrane region" description="Helical" evidence="4">
    <location>
        <begin position="95"/>
        <end position="117"/>
    </location>
</feature>
<feature type="transmembrane region" description="Helical" evidence="4">
    <location>
        <begin position="162"/>
        <end position="184"/>
    </location>
</feature>
<organism evidence="5 6">
    <name type="scientific">Sorangium cellulosum</name>
    <name type="common">Polyangium cellulosum</name>
    <dbReference type="NCBI Taxonomy" id="56"/>
    <lineage>
        <taxon>Bacteria</taxon>
        <taxon>Pseudomonadati</taxon>
        <taxon>Myxococcota</taxon>
        <taxon>Polyangia</taxon>
        <taxon>Polyangiales</taxon>
        <taxon>Polyangiaceae</taxon>
        <taxon>Sorangium</taxon>
    </lineage>
</organism>
<name>A0A4P2QXS7_SORCE</name>
<feature type="transmembrane region" description="Helical" evidence="4">
    <location>
        <begin position="274"/>
        <end position="296"/>
    </location>
</feature>
<dbReference type="SUPFAM" id="SSF103473">
    <property type="entry name" value="MFS general substrate transporter"/>
    <property type="match status" value="1"/>
</dbReference>
<feature type="transmembrane region" description="Helical" evidence="4">
    <location>
        <begin position="213"/>
        <end position="231"/>
    </location>
</feature>
<feature type="transmembrane region" description="Helical" evidence="4">
    <location>
        <begin position="346"/>
        <end position="365"/>
    </location>
</feature>
<keyword evidence="1 4" id="KW-0812">Transmembrane</keyword>
<feature type="transmembrane region" description="Helical" evidence="4">
    <location>
        <begin position="371"/>
        <end position="392"/>
    </location>
</feature>
<feature type="transmembrane region" description="Helical" evidence="4">
    <location>
        <begin position="237"/>
        <end position="262"/>
    </location>
</feature>
<evidence type="ECO:0000256" key="3">
    <source>
        <dbReference type="ARBA" id="ARBA00023136"/>
    </source>
</evidence>
<proteinExistence type="predicted"/>
<evidence type="ECO:0000256" key="1">
    <source>
        <dbReference type="ARBA" id="ARBA00022692"/>
    </source>
</evidence>
<dbReference type="AlphaFoldDB" id="A0A4P2QXS7"/>
<dbReference type="Gene3D" id="1.20.1250.20">
    <property type="entry name" value="MFS general substrate transporter like domains"/>
    <property type="match status" value="1"/>
</dbReference>
<accession>A0A4P2QXS7</accession>
<dbReference type="GO" id="GO:0022857">
    <property type="term" value="F:transmembrane transporter activity"/>
    <property type="evidence" value="ECO:0007669"/>
    <property type="project" value="InterPro"/>
</dbReference>
<dbReference type="Proteomes" id="UP000295497">
    <property type="component" value="Chromosome"/>
</dbReference>
<feature type="transmembrane region" description="Helical" evidence="4">
    <location>
        <begin position="45"/>
        <end position="63"/>
    </location>
</feature>
<gene>
    <name evidence="5" type="ORF">SOCE836_071940</name>
</gene>
<dbReference type="PANTHER" id="PTHR23534:SF1">
    <property type="entry name" value="MAJOR FACILITATOR SUPERFAMILY PROTEIN"/>
    <property type="match status" value="1"/>
</dbReference>
<feature type="transmembrane region" description="Helical" evidence="4">
    <location>
        <begin position="129"/>
        <end position="150"/>
    </location>
</feature>
<dbReference type="EMBL" id="CP012672">
    <property type="protein sequence ID" value="AUX35006.1"/>
    <property type="molecule type" value="Genomic_DNA"/>
</dbReference>